<dbReference type="EMBL" id="QQSY01000001">
    <property type="protein sequence ID" value="RDI99400.1"/>
    <property type="molecule type" value="Genomic_DNA"/>
</dbReference>
<dbReference type="Proteomes" id="UP000254711">
    <property type="component" value="Unassembled WGS sequence"/>
</dbReference>
<evidence type="ECO:0000256" key="1">
    <source>
        <dbReference type="SAM" id="SignalP"/>
    </source>
</evidence>
<protein>
    <submittedName>
        <fullName evidence="2">Uncharacterized protein</fullName>
    </submittedName>
</protein>
<name>A0A370KBG4_9GAMM</name>
<comment type="caution">
    <text evidence="2">The sequence shown here is derived from an EMBL/GenBank/DDBJ whole genome shotgun (WGS) entry which is preliminary data.</text>
</comment>
<organism evidence="2 3">
    <name type="scientific">Dyella solisilvae</name>
    <dbReference type="NCBI Taxonomy" id="1920168"/>
    <lineage>
        <taxon>Bacteria</taxon>
        <taxon>Pseudomonadati</taxon>
        <taxon>Pseudomonadota</taxon>
        <taxon>Gammaproteobacteria</taxon>
        <taxon>Lysobacterales</taxon>
        <taxon>Rhodanobacteraceae</taxon>
        <taxon>Dyella</taxon>
    </lineage>
</organism>
<proteinExistence type="predicted"/>
<keyword evidence="1" id="KW-0732">Signal</keyword>
<gene>
    <name evidence="2" type="ORF">DVT68_00615</name>
</gene>
<evidence type="ECO:0000313" key="2">
    <source>
        <dbReference type="EMBL" id="RDI99400.1"/>
    </source>
</evidence>
<dbReference type="RefSeq" id="WP_114823142.1">
    <property type="nucleotide sequence ID" value="NZ_QQSY01000001.1"/>
</dbReference>
<feature type="chain" id="PRO_5016786137" evidence="1">
    <location>
        <begin position="23"/>
        <end position="101"/>
    </location>
</feature>
<keyword evidence="3" id="KW-1185">Reference proteome</keyword>
<accession>A0A370KBG4</accession>
<dbReference type="OrthoDB" id="5956232at2"/>
<dbReference type="AlphaFoldDB" id="A0A370KBG4"/>
<dbReference type="PROSITE" id="PS51257">
    <property type="entry name" value="PROKAR_LIPOPROTEIN"/>
    <property type="match status" value="1"/>
</dbReference>
<sequence>MKRLTISMLVALGFACIGQASASIETYTVNMDGHTVVGFVGATPAEVAQAERLARNWENQRHLMLKPPSMKAVAIRQSPSIALTKAELRRAIVSAALTKEP</sequence>
<evidence type="ECO:0000313" key="3">
    <source>
        <dbReference type="Proteomes" id="UP000254711"/>
    </source>
</evidence>
<feature type="signal peptide" evidence="1">
    <location>
        <begin position="1"/>
        <end position="22"/>
    </location>
</feature>
<reference evidence="2 3" key="1">
    <citation type="submission" date="2018-07" db="EMBL/GenBank/DDBJ databases">
        <title>Dyella solisilvae sp. nov., isolated from the pine and broad-leaved mixed forest soil.</title>
        <authorList>
            <person name="Gao Z."/>
            <person name="Qiu L."/>
        </authorList>
    </citation>
    <scope>NUCLEOTIDE SEQUENCE [LARGE SCALE GENOMIC DNA]</scope>
    <source>
        <strain evidence="2 3">DHG54</strain>
    </source>
</reference>